<feature type="region of interest" description="Disordered" evidence="1">
    <location>
        <begin position="41"/>
        <end position="106"/>
    </location>
</feature>
<evidence type="ECO:0000313" key="3">
    <source>
        <dbReference type="EMBL" id="NMJ41245.1"/>
    </source>
</evidence>
<accession>A0A848ED61</accession>
<feature type="chain" id="PRO_5032597310" evidence="2">
    <location>
        <begin position="25"/>
        <end position="106"/>
    </location>
</feature>
<protein>
    <submittedName>
        <fullName evidence="3">Uncharacterized protein</fullName>
    </submittedName>
</protein>
<reference evidence="3 4" key="1">
    <citation type="submission" date="2020-03" db="EMBL/GenBank/DDBJ databases">
        <authorList>
            <person name="Sun Q."/>
        </authorList>
    </citation>
    <scope>NUCLEOTIDE SEQUENCE [LARGE SCALE GENOMIC DNA]</scope>
    <source>
        <strain evidence="3 4">JC162</strain>
    </source>
</reference>
<sequence length="106" mass="10772">MPSGRTALLTFAALVALAPAAASARERSRFWTAAGAGGRIASGGMTRSYDRSSGAYARQASQTGPNGRTRSATGSGTAQDGTYAGTRSVTAPNGTTRTTDIELSRN</sequence>
<organism evidence="3 4">
    <name type="scientific">Neoroseomonas marina</name>
    <dbReference type="NCBI Taxonomy" id="1232220"/>
    <lineage>
        <taxon>Bacteria</taxon>
        <taxon>Pseudomonadati</taxon>
        <taxon>Pseudomonadota</taxon>
        <taxon>Alphaproteobacteria</taxon>
        <taxon>Acetobacterales</taxon>
        <taxon>Acetobacteraceae</taxon>
        <taxon>Neoroseomonas</taxon>
    </lineage>
</organism>
<keyword evidence="2" id="KW-0732">Signal</keyword>
<dbReference type="EMBL" id="JABBKX010000002">
    <property type="protein sequence ID" value="NMJ41245.1"/>
    <property type="molecule type" value="Genomic_DNA"/>
</dbReference>
<proteinExistence type="predicted"/>
<evidence type="ECO:0000313" key="4">
    <source>
        <dbReference type="Proteomes" id="UP000548582"/>
    </source>
</evidence>
<feature type="signal peptide" evidence="2">
    <location>
        <begin position="1"/>
        <end position="24"/>
    </location>
</feature>
<dbReference type="AlphaFoldDB" id="A0A848ED61"/>
<dbReference type="RefSeq" id="WP_170053472.1">
    <property type="nucleotide sequence ID" value="NZ_JABBKX010000002.1"/>
</dbReference>
<comment type="caution">
    <text evidence="3">The sequence shown here is derived from an EMBL/GenBank/DDBJ whole genome shotgun (WGS) entry which is preliminary data.</text>
</comment>
<keyword evidence="4" id="KW-1185">Reference proteome</keyword>
<evidence type="ECO:0000256" key="1">
    <source>
        <dbReference type="SAM" id="MobiDB-lite"/>
    </source>
</evidence>
<evidence type="ECO:0000256" key="2">
    <source>
        <dbReference type="SAM" id="SignalP"/>
    </source>
</evidence>
<name>A0A848ED61_9PROT</name>
<feature type="compositionally biased region" description="Polar residues" evidence="1">
    <location>
        <begin position="59"/>
        <end position="98"/>
    </location>
</feature>
<gene>
    <name evidence="3" type="ORF">GWK16_08340</name>
</gene>
<dbReference type="Proteomes" id="UP000548582">
    <property type="component" value="Unassembled WGS sequence"/>
</dbReference>